<dbReference type="PANTHER" id="PTHR22911:SF76">
    <property type="entry name" value="EAMA DOMAIN-CONTAINING PROTEIN"/>
    <property type="match status" value="1"/>
</dbReference>
<organism evidence="4">
    <name type="scientific">Attheya septentrionalis</name>
    <dbReference type="NCBI Taxonomy" id="420275"/>
    <lineage>
        <taxon>Eukaryota</taxon>
        <taxon>Sar</taxon>
        <taxon>Stramenopiles</taxon>
        <taxon>Ochrophyta</taxon>
        <taxon>Bacillariophyta</taxon>
        <taxon>Coscinodiscophyceae</taxon>
        <taxon>Chaetocerotophycidae</taxon>
        <taxon>Chaetocerotales</taxon>
        <taxon>Attheyaceae</taxon>
        <taxon>Attheya</taxon>
    </lineage>
</organism>
<evidence type="ECO:0000313" key="4">
    <source>
        <dbReference type="EMBL" id="CAD9823245.1"/>
    </source>
</evidence>
<feature type="region of interest" description="Disordered" evidence="1">
    <location>
        <begin position="1"/>
        <end position="47"/>
    </location>
</feature>
<dbReference type="PANTHER" id="PTHR22911">
    <property type="entry name" value="ACYL-MALONYL CONDENSING ENZYME-RELATED"/>
    <property type="match status" value="1"/>
</dbReference>
<name>A0A7S2UNT8_9STRA</name>
<gene>
    <name evidence="4" type="ORF">ASEP1449_LOCUS15079</name>
</gene>
<sequence>MGGKSGNGEAESLLKSYSPDDEESGERTNFSTTKLPPGGQHRRGQSEFSFLSRPSLLSTHHRYGSVSQRVLGAIAENAQSSAMEMKGAFVDSLHDAERGNLFFLESSMTRSLSILPEALPDFAQDARALLHMEAPSADTKEEFSLGPYLSLLTAVVAVSSNATAMSLLEGVPAPLKLYWKMTGTALILAVFAGSSIYKDGLPKLNLGQWMTFTMAAVCFVVHTLLFVIALNYTTIGNAVIFTNSQAVLLLIGKAFVGEPVVLVEGVGAMVAFAGAMVCVSDSGESSQSEGHDSRAMWGDILALCSAIAGVGYLTFAKAIRPYMNVSMFMFMIMVCGSFLVLTFMVLTGTPFSFSRDPYHGLFGWTAWRFDRLAVLVWLILICNLIGTMGFVRAMKHLDNIIIAVATLMEPMIASFVAFELEVGLLPGPLGWLGNVMVAMGTLGVVYPSIQKGQSAH</sequence>
<evidence type="ECO:0000256" key="2">
    <source>
        <dbReference type="SAM" id="Phobius"/>
    </source>
</evidence>
<keyword evidence="2" id="KW-0812">Transmembrane</keyword>
<evidence type="ECO:0000256" key="1">
    <source>
        <dbReference type="SAM" id="MobiDB-lite"/>
    </source>
</evidence>
<evidence type="ECO:0000259" key="3">
    <source>
        <dbReference type="Pfam" id="PF00892"/>
    </source>
</evidence>
<dbReference type="Pfam" id="PF00892">
    <property type="entry name" value="EamA"/>
    <property type="match status" value="1"/>
</dbReference>
<feature type="transmembrane region" description="Helical" evidence="2">
    <location>
        <begin position="177"/>
        <end position="197"/>
    </location>
</feature>
<protein>
    <recommendedName>
        <fullName evidence="3">EamA domain-containing protein</fullName>
    </recommendedName>
</protein>
<dbReference type="GO" id="GO:0016020">
    <property type="term" value="C:membrane"/>
    <property type="evidence" value="ECO:0007669"/>
    <property type="project" value="InterPro"/>
</dbReference>
<feature type="transmembrane region" description="Helical" evidence="2">
    <location>
        <begin position="327"/>
        <end position="352"/>
    </location>
</feature>
<feature type="transmembrane region" description="Helical" evidence="2">
    <location>
        <begin position="430"/>
        <end position="449"/>
    </location>
</feature>
<reference evidence="4" key="1">
    <citation type="submission" date="2021-01" db="EMBL/GenBank/DDBJ databases">
        <authorList>
            <person name="Corre E."/>
            <person name="Pelletier E."/>
            <person name="Niang G."/>
            <person name="Scheremetjew M."/>
            <person name="Finn R."/>
            <person name="Kale V."/>
            <person name="Holt S."/>
            <person name="Cochrane G."/>
            <person name="Meng A."/>
            <person name="Brown T."/>
            <person name="Cohen L."/>
        </authorList>
    </citation>
    <scope>NUCLEOTIDE SEQUENCE</scope>
    <source>
        <strain evidence="4">CCMP2084</strain>
    </source>
</reference>
<dbReference type="InterPro" id="IPR037185">
    <property type="entry name" value="EmrE-like"/>
</dbReference>
<feature type="transmembrane region" description="Helical" evidence="2">
    <location>
        <begin position="295"/>
        <end position="315"/>
    </location>
</feature>
<feature type="domain" description="EamA" evidence="3">
    <location>
        <begin position="148"/>
        <end position="277"/>
    </location>
</feature>
<keyword evidence="2" id="KW-1133">Transmembrane helix</keyword>
<dbReference type="InterPro" id="IPR000620">
    <property type="entry name" value="EamA_dom"/>
</dbReference>
<dbReference type="EMBL" id="HBHQ01022300">
    <property type="protein sequence ID" value="CAD9823245.1"/>
    <property type="molecule type" value="Transcribed_RNA"/>
</dbReference>
<feature type="transmembrane region" description="Helical" evidence="2">
    <location>
        <begin position="145"/>
        <end position="165"/>
    </location>
</feature>
<proteinExistence type="predicted"/>
<feature type="transmembrane region" description="Helical" evidence="2">
    <location>
        <begin position="400"/>
        <end position="418"/>
    </location>
</feature>
<accession>A0A7S2UNT8</accession>
<dbReference type="AlphaFoldDB" id="A0A7S2UNT8"/>
<feature type="transmembrane region" description="Helical" evidence="2">
    <location>
        <begin position="209"/>
        <end position="234"/>
    </location>
</feature>
<keyword evidence="2" id="KW-0472">Membrane</keyword>
<feature type="transmembrane region" description="Helical" evidence="2">
    <location>
        <begin position="372"/>
        <end position="393"/>
    </location>
</feature>
<feature type="transmembrane region" description="Helical" evidence="2">
    <location>
        <begin position="246"/>
        <end position="275"/>
    </location>
</feature>
<dbReference type="SUPFAM" id="SSF103481">
    <property type="entry name" value="Multidrug resistance efflux transporter EmrE"/>
    <property type="match status" value="1"/>
</dbReference>